<dbReference type="GO" id="GO:0016301">
    <property type="term" value="F:kinase activity"/>
    <property type="evidence" value="ECO:0007669"/>
    <property type="project" value="UniProtKB-KW"/>
</dbReference>
<dbReference type="SUPFAM" id="SSF53067">
    <property type="entry name" value="Actin-like ATPase domain"/>
    <property type="match status" value="1"/>
</dbReference>
<evidence type="ECO:0000256" key="2">
    <source>
        <dbReference type="SAM" id="MobiDB-lite"/>
    </source>
</evidence>
<organism evidence="3 4">
    <name type="scientific">Saccharothrix saharensis</name>
    <dbReference type="NCBI Taxonomy" id="571190"/>
    <lineage>
        <taxon>Bacteria</taxon>
        <taxon>Bacillati</taxon>
        <taxon>Actinomycetota</taxon>
        <taxon>Actinomycetes</taxon>
        <taxon>Pseudonocardiales</taxon>
        <taxon>Pseudonocardiaceae</taxon>
        <taxon>Saccharothrix</taxon>
    </lineage>
</organism>
<dbReference type="InterPro" id="IPR043129">
    <property type="entry name" value="ATPase_NBD"/>
</dbReference>
<feature type="region of interest" description="Disordered" evidence="2">
    <location>
        <begin position="1"/>
        <end position="21"/>
    </location>
</feature>
<gene>
    <name evidence="3" type="ORF">FHX81_4530</name>
</gene>
<dbReference type="EMBL" id="VFPP01000001">
    <property type="protein sequence ID" value="TQM82135.1"/>
    <property type="molecule type" value="Genomic_DNA"/>
</dbReference>
<protein>
    <submittedName>
        <fullName evidence="3">Glucokinase</fullName>
    </submittedName>
</protein>
<dbReference type="PANTHER" id="PTHR18964:SF149">
    <property type="entry name" value="BIFUNCTIONAL UDP-N-ACETYLGLUCOSAMINE 2-EPIMERASE_N-ACETYLMANNOSAMINE KINASE"/>
    <property type="match status" value="1"/>
</dbReference>
<name>A0A543JH20_9PSEU</name>
<evidence type="ECO:0000313" key="3">
    <source>
        <dbReference type="EMBL" id="TQM82135.1"/>
    </source>
</evidence>
<dbReference type="AlphaFoldDB" id="A0A543JH20"/>
<dbReference type="PANTHER" id="PTHR18964">
    <property type="entry name" value="ROK (REPRESSOR, ORF, KINASE) FAMILY"/>
    <property type="match status" value="1"/>
</dbReference>
<dbReference type="InterPro" id="IPR000600">
    <property type="entry name" value="ROK"/>
</dbReference>
<dbReference type="Pfam" id="PF00480">
    <property type="entry name" value="ROK"/>
    <property type="match status" value="1"/>
</dbReference>
<comment type="caution">
    <text evidence="3">The sequence shown here is derived from an EMBL/GenBank/DDBJ whole genome shotgun (WGS) entry which is preliminary data.</text>
</comment>
<evidence type="ECO:0000313" key="4">
    <source>
        <dbReference type="Proteomes" id="UP000316628"/>
    </source>
</evidence>
<proteinExistence type="inferred from homology"/>
<comment type="similarity">
    <text evidence="1">Belongs to the ROK (NagC/XylR) family.</text>
</comment>
<keyword evidence="3" id="KW-0418">Kinase</keyword>
<sequence length="337" mass="34333">MDNSAPGSHEVPVTPEEPNRTLGIDQWRSDAAVSVLVARTRHVIAVDVGGTGTKAAVVAGDHRGVRAVAQRRRPTRPGGDAVVADVTALISELRAESGQPVDAVGVVVPGIVDEVAGTGVYSANLGWADFPFRDEIRAATGLPTAFGHDVRAGGLAELRQGNARGLADAVIMPIGTGIAAALVLDGRVSSAPGEIGHVDVGHGDPCGCGQTGCVEARASSAAIARRYAERTNRHVDGAADVAARLTAGDTDAAAVWQEAVDALAKGILLLAALLGPRAVVLGGGLALAGPKLTDPLGGRLDELITFQRRPELRLAALGDEAGCLGAALLAIDMLEER</sequence>
<accession>A0A543JH20</accession>
<keyword evidence="4" id="KW-1185">Reference proteome</keyword>
<evidence type="ECO:0000256" key="1">
    <source>
        <dbReference type="ARBA" id="ARBA00006479"/>
    </source>
</evidence>
<reference evidence="3 4" key="1">
    <citation type="submission" date="2019-06" db="EMBL/GenBank/DDBJ databases">
        <title>Sequencing the genomes of 1000 actinobacteria strains.</title>
        <authorList>
            <person name="Klenk H.-P."/>
        </authorList>
    </citation>
    <scope>NUCLEOTIDE SEQUENCE [LARGE SCALE GENOMIC DNA]</scope>
    <source>
        <strain evidence="3 4">DSM 45456</strain>
    </source>
</reference>
<keyword evidence="3" id="KW-0808">Transferase</keyword>
<dbReference type="Proteomes" id="UP000316628">
    <property type="component" value="Unassembled WGS sequence"/>
</dbReference>
<dbReference type="Gene3D" id="3.30.420.40">
    <property type="match status" value="2"/>
</dbReference>